<reference evidence="1" key="2">
    <citation type="submission" date="2023-02" db="EMBL/GenBank/DDBJ databases">
        <authorList>
            <consortium name="DOE Joint Genome Institute"/>
            <person name="Mondo S.J."/>
            <person name="Chang Y."/>
            <person name="Wang Y."/>
            <person name="Ahrendt S."/>
            <person name="Andreopoulos W."/>
            <person name="Barry K."/>
            <person name="Beard J."/>
            <person name="Benny G.L."/>
            <person name="Blankenship S."/>
            <person name="Bonito G."/>
            <person name="Cuomo C."/>
            <person name="Desiro A."/>
            <person name="Gervers K.A."/>
            <person name="Hundley H."/>
            <person name="Kuo A."/>
            <person name="LaButti K."/>
            <person name="Lang B.F."/>
            <person name="Lipzen A."/>
            <person name="O'Donnell K."/>
            <person name="Pangilinan J."/>
            <person name="Reynolds N."/>
            <person name="Sandor L."/>
            <person name="Smith M.W."/>
            <person name="Tsang A."/>
            <person name="Grigoriev I.V."/>
            <person name="Stajich J.E."/>
            <person name="Spatafora J.W."/>
        </authorList>
    </citation>
    <scope>NUCLEOTIDE SEQUENCE</scope>
    <source>
        <strain evidence="1">RSA 2281</strain>
    </source>
</reference>
<dbReference type="Proteomes" id="UP001209540">
    <property type="component" value="Unassembled WGS sequence"/>
</dbReference>
<name>A0AAD5JZ20_9FUNG</name>
<dbReference type="EMBL" id="JAIXMP010000042">
    <property type="protein sequence ID" value="KAI9247445.1"/>
    <property type="molecule type" value="Genomic_DNA"/>
</dbReference>
<gene>
    <name evidence="1" type="ORF">BDA99DRAFT_542892</name>
</gene>
<evidence type="ECO:0000313" key="1">
    <source>
        <dbReference type="EMBL" id="KAI9247445.1"/>
    </source>
</evidence>
<keyword evidence="2" id="KW-1185">Reference proteome</keyword>
<accession>A0AAD5JZ20</accession>
<reference evidence="1" key="1">
    <citation type="journal article" date="2022" name="IScience">
        <title>Evolution of zygomycete secretomes and the origins of terrestrial fungal ecologies.</title>
        <authorList>
            <person name="Chang Y."/>
            <person name="Wang Y."/>
            <person name="Mondo S."/>
            <person name="Ahrendt S."/>
            <person name="Andreopoulos W."/>
            <person name="Barry K."/>
            <person name="Beard J."/>
            <person name="Benny G.L."/>
            <person name="Blankenship S."/>
            <person name="Bonito G."/>
            <person name="Cuomo C."/>
            <person name="Desiro A."/>
            <person name="Gervers K.A."/>
            <person name="Hundley H."/>
            <person name="Kuo A."/>
            <person name="LaButti K."/>
            <person name="Lang B.F."/>
            <person name="Lipzen A."/>
            <person name="O'Donnell K."/>
            <person name="Pangilinan J."/>
            <person name="Reynolds N."/>
            <person name="Sandor L."/>
            <person name="Smith M.E."/>
            <person name="Tsang A."/>
            <person name="Grigoriev I.V."/>
            <person name="Stajich J.E."/>
            <person name="Spatafora J.W."/>
        </authorList>
    </citation>
    <scope>NUCLEOTIDE SEQUENCE</scope>
    <source>
        <strain evidence="1">RSA 2281</strain>
    </source>
</reference>
<evidence type="ECO:0000313" key="2">
    <source>
        <dbReference type="Proteomes" id="UP001209540"/>
    </source>
</evidence>
<dbReference type="AlphaFoldDB" id="A0AAD5JZ20"/>
<comment type="caution">
    <text evidence="1">The sequence shown here is derived from an EMBL/GenBank/DDBJ whole genome shotgun (WGS) entry which is preliminary data.</text>
</comment>
<protein>
    <submittedName>
        <fullName evidence="1">Uncharacterized protein</fullName>
    </submittedName>
</protein>
<organism evidence="1 2">
    <name type="scientific">Phascolomyces articulosus</name>
    <dbReference type="NCBI Taxonomy" id="60185"/>
    <lineage>
        <taxon>Eukaryota</taxon>
        <taxon>Fungi</taxon>
        <taxon>Fungi incertae sedis</taxon>
        <taxon>Mucoromycota</taxon>
        <taxon>Mucoromycotina</taxon>
        <taxon>Mucoromycetes</taxon>
        <taxon>Mucorales</taxon>
        <taxon>Lichtheimiaceae</taxon>
        <taxon>Phascolomyces</taxon>
    </lineage>
</organism>
<proteinExistence type="predicted"/>
<sequence length="106" mass="12882">MLDVLLTQFYFFYPLKTVIVDEMNYIFIQLNIIINESRSISISIYPFLPYEEYLVQNDHYFSYESIPTSMFPFVYIMCNYTVFIIQKYYVIPANWVKSSNTEYRLL</sequence>